<dbReference type="Pfam" id="PF00856">
    <property type="entry name" value="SET"/>
    <property type="match status" value="1"/>
</dbReference>
<feature type="region of interest" description="Disordered" evidence="11">
    <location>
        <begin position="368"/>
        <end position="423"/>
    </location>
</feature>
<accession>A0A9W7FIK3</accession>
<feature type="compositionally biased region" description="Basic and acidic residues" evidence="11">
    <location>
        <begin position="701"/>
        <end position="717"/>
    </location>
</feature>
<dbReference type="InterPro" id="IPR003616">
    <property type="entry name" value="Post-SET_dom"/>
</dbReference>
<evidence type="ECO:0000256" key="6">
    <source>
        <dbReference type="ARBA" id="ARBA00022853"/>
    </source>
</evidence>
<feature type="region of interest" description="Disordered" evidence="11">
    <location>
        <begin position="538"/>
        <end position="577"/>
    </location>
</feature>
<keyword evidence="15" id="KW-1185">Reference proteome</keyword>
<evidence type="ECO:0000313" key="15">
    <source>
        <dbReference type="Proteomes" id="UP001165160"/>
    </source>
</evidence>
<gene>
    <name evidence="14" type="ORF">TrVE_jg13538</name>
</gene>
<dbReference type="PROSITE" id="PS50868">
    <property type="entry name" value="POST_SET"/>
    <property type="match status" value="1"/>
</dbReference>
<dbReference type="SMART" id="SM00508">
    <property type="entry name" value="PostSET"/>
    <property type="match status" value="1"/>
</dbReference>
<comment type="caution">
    <text evidence="14">The sequence shown here is derived from an EMBL/GenBank/DDBJ whole genome shotgun (WGS) entry which is preliminary data.</text>
</comment>
<keyword evidence="4" id="KW-0808">Transferase</keyword>
<feature type="compositionally biased region" description="Basic and acidic residues" evidence="11">
    <location>
        <begin position="549"/>
        <end position="560"/>
    </location>
</feature>
<feature type="domain" description="SET" evidence="12">
    <location>
        <begin position="854"/>
        <end position="972"/>
    </location>
</feature>
<dbReference type="EC" id="2.1.1.354" evidence="2"/>
<feature type="compositionally biased region" description="Basic and acidic residues" evidence="11">
    <location>
        <begin position="567"/>
        <end position="577"/>
    </location>
</feature>
<dbReference type="Proteomes" id="UP001165160">
    <property type="component" value="Unassembled WGS sequence"/>
</dbReference>
<evidence type="ECO:0000256" key="7">
    <source>
        <dbReference type="ARBA" id="ARBA00023242"/>
    </source>
</evidence>
<evidence type="ECO:0000256" key="5">
    <source>
        <dbReference type="ARBA" id="ARBA00022691"/>
    </source>
</evidence>
<feature type="region of interest" description="Disordered" evidence="11">
    <location>
        <begin position="700"/>
        <end position="752"/>
    </location>
</feature>
<feature type="compositionally biased region" description="Basic and acidic residues" evidence="11">
    <location>
        <begin position="387"/>
        <end position="408"/>
    </location>
</feature>
<dbReference type="GO" id="GO:0032259">
    <property type="term" value="P:methylation"/>
    <property type="evidence" value="ECO:0007669"/>
    <property type="project" value="UniProtKB-KW"/>
</dbReference>
<dbReference type="InterPro" id="IPR046341">
    <property type="entry name" value="SET_dom_sf"/>
</dbReference>
<dbReference type="PANTHER" id="PTHR45814">
    <property type="entry name" value="HISTONE-LYSINE N-METHYLTRANSFERASE SETD1"/>
    <property type="match status" value="1"/>
</dbReference>
<dbReference type="CDD" id="cd10518">
    <property type="entry name" value="SET_SETD1-like"/>
    <property type="match status" value="1"/>
</dbReference>
<evidence type="ECO:0000259" key="12">
    <source>
        <dbReference type="PROSITE" id="PS50280"/>
    </source>
</evidence>
<comment type="subcellular location">
    <subcellularLocation>
        <location evidence="1">Nucleus</location>
    </subcellularLocation>
</comment>
<dbReference type="EMBL" id="BRXX01000454">
    <property type="protein sequence ID" value="GMI12853.1"/>
    <property type="molecule type" value="Genomic_DNA"/>
</dbReference>
<feature type="compositionally biased region" description="Acidic residues" evidence="11">
    <location>
        <begin position="729"/>
        <end position="746"/>
    </location>
</feature>
<evidence type="ECO:0000256" key="2">
    <source>
        <dbReference type="ARBA" id="ARBA00012182"/>
    </source>
</evidence>
<comment type="catalytic activity">
    <reaction evidence="10">
        <text>N(6),N(6)-dimethyl-L-lysyl(4)-[histone H3] + S-adenosyl-L-methionine = N(6),N(6),N(6)-trimethyl-L-lysyl(4)-[histone H3] + S-adenosyl-L-homocysteine + H(+)</text>
        <dbReference type="Rhea" id="RHEA:60272"/>
        <dbReference type="Rhea" id="RHEA-COMP:15537"/>
        <dbReference type="Rhea" id="RHEA-COMP:15540"/>
        <dbReference type="ChEBI" id="CHEBI:15378"/>
        <dbReference type="ChEBI" id="CHEBI:57856"/>
        <dbReference type="ChEBI" id="CHEBI:59789"/>
        <dbReference type="ChEBI" id="CHEBI:61961"/>
        <dbReference type="ChEBI" id="CHEBI:61976"/>
    </reaction>
</comment>
<evidence type="ECO:0000256" key="8">
    <source>
        <dbReference type="ARBA" id="ARBA00047571"/>
    </source>
</evidence>
<dbReference type="SUPFAM" id="SSF82199">
    <property type="entry name" value="SET domain"/>
    <property type="match status" value="1"/>
</dbReference>
<evidence type="ECO:0000259" key="13">
    <source>
        <dbReference type="PROSITE" id="PS50868"/>
    </source>
</evidence>
<reference evidence="15" key="1">
    <citation type="journal article" date="2023" name="Commun. Biol.">
        <title>Genome analysis of Parmales, the sister group of diatoms, reveals the evolutionary specialization of diatoms from phago-mixotrophs to photoautotrophs.</title>
        <authorList>
            <person name="Ban H."/>
            <person name="Sato S."/>
            <person name="Yoshikawa S."/>
            <person name="Yamada K."/>
            <person name="Nakamura Y."/>
            <person name="Ichinomiya M."/>
            <person name="Sato N."/>
            <person name="Blanc-Mathieu R."/>
            <person name="Endo H."/>
            <person name="Kuwata A."/>
            <person name="Ogata H."/>
        </authorList>
    </citation>
    <scope>NUCLEOTIDE SEQUENCE [LARGE SCALE GENOMIC DNA]</scope>
    <source>
        <strain evidence="15">NIES 3699</strain>
    </source>
</reference>
<evidence type="ECO:0000256" key="3">
    <source>
        <dbReference type="ARBA" id="ARBA00022603"/>
    </source>
</evidence>
<dbReference type="InterPro" id="IPR001214">
    <property type="entry name" value="SET_dom"/>
</dbReference>
<dbReference type="InterPro" id="IPR044570">
    <property type="entry name" value="Set1-like"/>
</dbReference>
<protein>
    <recommendedName>
        <fullName evidence="2">[histone H3]-lysine(4) N-trimethyltransferase</fullName>
        <ecNumber evidence="2">2.1.1.354</ecNumber>
    </recommendedName>
</protein>
<evidence type="ECO:0000313" key="14">
    <source>
        <dbReference type="EMBL" id="GMI12853.1"/>
    </source>
</evidence>
<evidence type="ECO:0000256" key="1">
    <source>
        <dbReference type="ARBA" id="ARBA00004123"/>
    </source>
</evidence>
<feature type="domain" description="Post-SET" evidence="13">
    <location>
        <begin position="981"/>
        <end position="997"/>
    </location>
</feature>
<feature type="compositionally biased region" description="Acidic residues" evidence="11">
    <location>
        <begin position="368"/>
        <end position="386"/>
    </location>
</feature>
<dbReference type="AlphaFoldDB" id="A0A9W7FIK3"/>
<evidence type="ECO:0000256" key="9">
    <source>
        <dbReference type="ARBA" id="ARBA00047583"/>
    </source>
</evidence>
<comment type="catalytic activity">
    <reaction evidence="9">
        <text>N(6)-methyl-L-lysyl(4)-[histone H3] + S-adenosyl-L-methionine = N(6),N(6)-dimethyl-L-lysyl(4)-[histone H3] + S-adenosyl-L-homocysteine + H(+)</text>
        <dbReference type="Rhea" id="RHEA:60268"/>
        <dbReference type="Rhea" id="RHEA-COMP:15540"/>
        <dbReference type="Rhea" id="RHEA-COMP:15543"/>
        <dbReference type="ChEBI" id="CHEBI:15378"/>
        <dbReference type="ChEBI" id="CHEBI:57856"/>
        <dbReference type="ChEBI" id="CHEBI:59789"/>
        <dbReference type="ChEBI" id="CHEBI:61929"/>
        <dbReference type="ChEBI" id="CHEBI:61976"/>
    </reaction>
</comment>
<evidence type="ECO:0000256" key="4">
    <source>
        <dbReference type="ARBA" id="ARBA00022679"/>
    </source>
</evidence>
<dbReference type="PANTHER" id="PTHR45814:SF2">
    <property type="entry name" value="HISTONE-LYSINE N-METHYLTRANSFERASE SETD1"/>
    <property type="match status" value="1"/>
</dbReference>
<dbReference type="GO" id="GO:0140999">
    <property type="term" value="F:histone H3K4 trimethyltransferase activity"/>
    <property type="evidence" value="ECO:0007669"/>
    <property type="project" value="UniProtKB-EC"/>
</dbReference>
<evidence type="ECO:0000256" key="10">
    <source>
        <dbReference type="ARBA" id="ARBA00049129"/>
    </source>
</evidence>
<keyword evidence="3" id="KW-0489">Methyltransferase</keyword>
<evidence type="ECO:0000256" key="11">
    <source>
        <dbReference type="SAM" id="MobiDB-lite"/>
    </source>
</evidence>
<keyword evidence="5" id="KW-0949">S-adenosyl-L-methionine</keyword>
<keyword evidence="7" id="KW-0539">Nucleus</keyword>
<name>A0A9W7FIK3_9STRA</name>
<dbReference type="GO" id="GO:0048188">
    <property type="term" value="C:Set1C/COMPASS complex"/>
    <property type="evidence" value="ECO:0007669"/>
    <property type="project" value="TreeGrafter"/>
</dbReference>
<keyword evidence="6" id="KW-0156">Chromatin regulator</keyword>
<dbReference type="SMART" id="SM00317">
    <property type="entry name" value="SET"/>
    <property type="match status" value="1"/>
</dbReference>
<dbReference type="PROSITE" id="PS50280">
    <property type="entry name" value="SET"/>
    <property type="match status" value="1"/>
</dbReference>
<dbReference type="Gene3D" id="2.170.270.10">
    <property type="entry name" value="SET domain"/>
    <property type="match status" value="1"/>
</dbReference>
<sequence length="1018" mass="115730">MERMEVEALVIISKDNLDEFHKKLGEEAFMVYPPSGEEFERNKKHEVYKNRLLKNLSSTREELYQRQFGRIIFTFTDSATGALKAKVKQCTIPERTRTGRRPLLDKPYEFYTIYGPSGTQIVEVPLSSCHLVGPVLQTPGATPGWHTLKGYYPLTGVYLTTLTPSESSNLKKSPPRHCHFCLTLDPSPTGSFKRCKNVFQTSSSRTQCTKLWCQTCLTHFPFPSEKLKPCCTLTCTCIVCKWSSITSIESSTKNCKSCTLQLPSSHTLLKRCVICRSFFHNNCAVWDDRLQKDLKGGYGRKQVDWGRLTSPLGGGKVGRIVCYGCTKDEEGGWVWSGLERGGGVFSLGFSRGYGKSCWREVVGEVGGEEYDSGEEGFEEVEVEEVKEEAKEEAKEVVKEEVTKPKDSDSDSSSSSSDSDDDIFVKKPLQTGAGVAGPFKRIPGVMYLGDTSDKPCSELETLHDWLTVIPMHQRKPGHAVYHAVNGDGVFLENAGPAKVKVDFENVGQKTMWASEVEVHPESNFCDALYSDEEFEEMEKTRKENKRKEKLKKEKDQDEKKKANLKRKSKEEEEERRKLEKEKRERIRWEIIISKEKERKKREEKKRKRETEEGKDTAMVDDHEVQDGAQDKICLKEFPASSRVGKTVTVKGKPGMFVIVRTAQEGGVGGWYYCKPSDDVEGRKELKFRLGQFYVDSSAVLSDEGKEKEKEKGGEKEGSEEAAMSIASDDGASDLDLETSSSDEEDDGYAPRNVKMICNVDLPEARPKGRKGAGTSARCMPYEPGTMLSKKTELREESCAPTNNFNLDLRQTSNLLTAVKQEKTTSVRAARASQRRMFKDDVIGNMGIERMNVREPKLRFARSGIHGWGVFSQETIPKDALITEYRGELIRTGGIADRREQEYERTKVGSDYMFRIDDNWICDATKKGAMARYINASCDPNCRTQIVEVNKVKKICIYSLRQIEFGEELVYDYKFPIERNKEERIRCYCGAAKCKRWMNWDWRWEDDESEDDGLDWADEM</sequence>
<comment type="catalytic activity">
    <reaction evidence="8">
        <text>L-lysyl(4)-[histone H3] + 3 S-adenosyl-L-methionine = N(6),N(6),N(6)-trimethyl-L-lysyl(4)-[histone H3] + 3 S-adenosyl-L-homocysteine + 3 H(+)</text>
        <dbReference type="Rhea" id="RHEA:60260"/>
        <dbReference type="Rhea" id="RHEA-COMP:15537"/>
        <dbReference type="Rhea" id="RHEA-COMP:15547"/>
        <dbReference type="ChEBI" id="CHEBI:15378"/>
        <dbReference type="ChEBI" id="CHEBI:29969"/>
        <dbReference type="ChEBI" id="CHEBI:57856"/>
        <dbReference type="ChEBI" id="CHEBI:59789"/>
        <dbReference type="ChEBI" id="CHEBI:61961"/>
        <dbReference type="EC" id="2.1.1.354"/>
    </reaction>
</comment>
<organism evidence="14 15">
    <name type="scientific">Triparma verrucosa</name>
    <dbReference type="NCBI Taxonomy" id="1606542"/>
    <lineage>
        <taxon>Eukaryota</taxon>
        <taxon>Sar</taxon>
        <taxon>Stramenopiles</taxon>
        <taxon>Ochrophyta</taxon>
        <taxon>Bolidophyceae</taxon>
        <taxon>Parmales</taxon>
        <taxon>Triparmaceae</taxon>
        <taxon>Triparma</taxon>
    </lineage>
</organism>
<proteinExistence type="predicted"/>